<name>A0ABU2MHM8_9ACTN</name>
<dbReference type="SUPFAM" id="SSF53335">
    <property type="entry name" value="S-adenosyl-L-methionine-dependent methyltransferases"/>
    <property type="match status" value="1"/>
</dbReference>
<dbReference type="GO" id="GO:0032259">
    <property type="term" value="P:methylation"/>
    <property type="evidence" value="ECO:0007669"/>
    <property type="project" value="UniProtKB-KW"/>
</dbReference>
<evidence type="ECO:0000313" key="3">
    <source>
        <dbReference type="EMBL" id="MDT0332098.1"/>
    </source>
</evidence>
<proteinExistence type="predicted"/>
<keyword evidence="1 3" id="KW-0808">Transferase</keyword>
<comment type="caution">
    <text evidence="3">The sequence shown here is derived from an EMBL/GenBank/DDBJ whole genome shotgun (WGS) entry which is preliminary data.</text>
</comment>
<dbReference type="CDD" id="cd02440">
    <property type="entry name" value="AdoMet_MTases"/>
    <property type="match status" value="1"/>
</dbReference>
<dbReference type="RefSeq" id="WP_311514531.1">
    <property type="nucleotide sequence ID" value="NZ_JAVREP010000036.1"/>
</dbReference>
<reference evidence="4" key="1">
    <citation type="submission" date="2023-07" db="EMBL/GenBank/DDBJ databases">
        <title>30 novel species of actinomycetes from the DSMZ collection.</title>
        <authorList>
            <person name="Nouioui I."/>
        </authorList>
    </citation>
    <scope>NUCLEOTIDE SEQUENCE [LARGE SCALE GENOMIC DNA]</scope>
    <source>
        <strain evidence="4">DSM 44743</strain>
    </source>
</reference>
<evidence type="ECO:0000313" key="4">
    <source>
        <dbReference type="Proteomes" id="UP001183390"/>
    </source>
</evidence>
<dbReference type="EC" id="2.1.1.-" evidence="3"/>
<dbReference type="Gene3D" id="3.40.50.150">
    <property type="entry name" value="Vaccinia Virus protein VP39"/>
    <property type="match status" value="1"/>
</dbReference>
<organism evidence="3 4">
    <name type="scientific">Nocardiopsis lambiniae</name>
    <dbReference type="NCBI Taxonomy" id="3075539"/>
    <lineage>
        <taxon>Bacteria</taxon>
        <taxon>Bacillati</taxon>
        <taxon>Actinomycetota</taxon>
        <taxon>Actinomycetes</taxon>
        <taxon>Streptosporangiales</taxon>
        <taxon>Nocardiopsidaceae</taxon>
        <taxon>Nocardiopsis</taxon>
    </lineage>
</organism>
<dbReference type="PANTHER" id="PTHR43861">
    <property type="entry name" value="TRANS-ACONITATE 2-METHYLTRANSFERASE-RELATED"/>
    <property type="match status" value="1"/>
</dbReference>
<keyword evidence="4" id="KW-1185">Reference proteome</keyword>
<dbReference type="GO" id="GO:0008168">
    <property type="term" value="F:methyltransferase activity"/>
    <property type="evidence" value="ECO:0007669"/>
    <property type="project" value="UniProtKB-KW"/>
</dbReference>
<accession>A0ABU2MHM8</accession>
<dbReference type="InterPro" id="IPR029063">
    <property type="entry name" value="SAM-dependent_MTases_sf"/>
</dbReference>
<dbReference type="EMBL" id="JAVREP010000036">
    <property type="protein sequence ID" value="MDT0332098.1"/>
    <property type="molecule type" value="Genomic_DNA"/>
</dbReference>
<sequence length="244" mass="26497">MHNPYDDPAVAALYDLLNPWAACDDFYLDLVMAAPTALDVGCGTGLLLRTARAHGHTGHLLGLDPADAMLDIARAHTTDVTWTRGDLTTHTWDGAFDLVTMTGHAFQELHTDHDIVHALTAMRTALTPTGLIAFETRNITARPWENWTPDHPWTGTLPDGTPLADVNDAHPITPQGLVTFTSTTTSPSWDAPLTTHSTLRFLTPAHLDTLLAAAGLKTVQRHGNWDRTPLTPTSPEVITLARPT</sequence>
<keyword evidence="3" id="KW-0489">Methyltransferase</keyword>
<evidence type="ECO:0000259" key="2">
    <source>
        <dbReference type="Pfam" id="PF13649"/>
    </source>
</evidence>
<dbReference type="Pfam" id="PF13649">
    <property type="entry name" value="Methyltransf_25"/>
    <property type="match status" value="1"/>
</dbReference>
<dbReference type="InterPro" id="IPR041698">
    <property type="entry name" value="Methyltransf_25"/>
</dbReference>
<protein>
    <submittedName>
        <fullName evidence="3">Class I SAM-dependent methyltransferase</fullName>
        <ecNumber evidence="3">2.1.1.-</ecNumber>
    </submittedName>
</protein>
<gene>
    <name evidence="3" type="ORF">RM479_27120</name>
</gene>
<evidence type="ECO:0000256" key="1">
    <source>
        <dbReference type="ARBA" id="ARBA00022679"/>
    </source>
</evidence>
<dbReference type="Proteomes" id="UP001183390">
    <property type="component" value="Unassembled WGS sequence"/>
</dbReference>
<feature type="domain" description="Methyltransferase" evidence="2">
    <location>
        <begin position="38"/>
        <end position="130"/>
    </location>
</feature>